<feature type="transmembrane region" description="Helical" evidence="1">
    <location>
        <begin position="90"/>
        <end position="115"/>
    </location>
</feature>
<dbReference type="HOGENOM" id="CLU_036939_0_0_1"/>
<dbReference type="GeneID" id="11501097"/>
<feature type="transmembrane region" description="Helical" evidence="1">
    <location>
        <begin position="267"/>
        <end position="294"/>
    </location>
</feature>
<dbReference type="Proteomes" id="UP000005627">
    <property type="component" value="Chromosome 8"/>
</dbReference>
<feature type="transmembrane region" description="Helical" evidence="1">
    <location>
        <begin position="61"/>
        <end position="78"/>
    </location>
</feature>
<dbReference type="OrthoDB" id="4033420at2759"/>
<dbReference type="InParanoid" id="G8ZZG8"/>
<dbReference type="AlphaFoldDB" id="G8ZZG8"/>
<dbReference type="RefSeq" id="XP_003683223.1">
    <property type="nucleotide sequence ID" value="XM_003683175.1"/>
</dbReference>
<dbReference type="PROSITE" id="PS51257">
    <property type="entry name" value="PROKAR_LIPOPROTEIN"/>
    <property type="match status" value="1"/>
</dbReference>
<accession>G8ZZG8</accession>
<evidence type="ECO:0000313" key="3">
    <source>
        <dbReference type="Proteomes" id="UP000005627"/>
    </source>
</evidence>
<protein>
    <submittedName>
        <fullName evidence="2">Uncharacterized protein</fullName>
    </submittedName>
</protein>
<keyword evidence="1" id="KW-1133">Transmembrane helix</keyword>
<organism evidence="2 3">
    <name type="scientific">Torulaspora delbrueckii</name>
    <name type="common">Yeast</name>
    <name type="synonym">Candida colliculosa</name>
    <dbReference type="NCBI Taxonomy" id="4950"/>
    <lineage>
        <taxon>Eukaryota</taxon>
        <taxon>Fungi</taxon>
        <taxon>Dikarya</taxon>
        <taxon>Ascomycota</taxon>
        <taxon>Saccharomycotina</taxon>
        <taxon>Saccharomycetes</taxon>
        <taxon>Saccharomycetales</taxon>
        <taxon>Saccharomycetaceae</taxon>
        <taxon>Torulaspora</taxon>
    </lineage>
</organism>
<evidence type="ECO:0000256" key="1">
    <source>
        <dbReference type="SAM" id="Phobius"/>
    </source>
</evidence>
<sequence length="457" mass="52256">MVRISHAASYFMPLFCSSQPYVVLVACITTTGIFVAFYMSSYLLAKQYDDPGLFKPVAQDYFRTSLLGVFSPILYYFVKTFLFNVNRRYLILNLLIDFPLNDWFILFIIVCLAYPQQEQTSPGESYNLWHIIPRQSYIFGLAWALGEFIICVTGNLFNYQELDTNPGEPLQPDSDVRDNITLAKCVGLRSISSTISQNVYCADYGSIRKPVDDTVVIDPTDNSMRMTSADDDEEQLKDANDWRATDAQLISRTFAPIKTKKELFIEVSLLFLVLTSNILLTIGESLIFCIFFIYMPHHEELFTKVVNYFGNKSLRFFLFTVLIPFTTANLLVNTMIYLWNDIDEWFNHSPETSPNPVADDYTNFYESDLSLQRSANSFAEENQPTLMLMSSPSELHYYNNNTGSENYDTDSLKILVIAKDVINAWRSAARKDSFVLSIMFIWGVTVFLTGLISTVLG</sequence>
<dbReference type="FunCoup" id="G8ZZG8">
    <property type="interactions" value="21"/>
</dbReference>
<reference evidence="2 3" key="1">
    <citation type="journal article" date="2011" name="Proc. Natl. Acad. Sci. U.S.A.">
        <title>Evolutionary erosion of yeast sex chromosomes by mating-type switching accidents.</title>
        <authorList>
            <person name="Gordon J.L."/>
            <person name="Armisen D."/>
            <person name="Proux-Wera E."/>
            <person name="Oheigeartaigh S.S."/>
            <person name="Byrne K.P."/>
            <person name="Wolfe K.H."/>
        </authorList>
    </citation>
    <scope>NUCLEOTIDE SEQUENCE [LARGE SCALE GENOMIC DNA]</scope>
    <source>
        <strain evidence="3">ATCC 10662 / CBS 1146 / NBRC 0425 / NCYC 2629 / NRRL Y-866</strain>
    </source>
</reference>
<feature type="transmembrane region" description="Helical" evidence="1">
    <location>
        <begin position="21"/>
        <end position="41"/>
    </location>
</feature>
<feature type="transmembrane region" description="Helical" evidence="1">
    <location>
        <begin position="135"/>
        <end position="157"/>
    </location>
</feature>
<dbReference type="EMBL" id="HE616749">
    <property type="protein sequence ID" value="CCE94012.1"/>
    <property type="molecule type" value="Genomic_DNA"/>
</dbReference>
<proteinExistence type="predicted"/>
<name>G8ZZG8_TORDE</name>
<dbReference type="KEGG" id="tdl:TDEL_0H01530"/>
<keyword evidence="1" id="KW-0812">Transmembrane</keyword>
<feature type="transmembrane region" description="Helical" evidence="1">
    <location>
        <begin position="434"/>
        <end position="456"/>
    </location>
</feature>
<keyword evidence="3" id="KW-1185">Reference proteome</keyword>
<gene>
    <name evidence="2" type="primary">TDEL0H01530</name>
    <name evidence="2" type="ORF">TDEL_0H01530</name>
</gene>
<dbReference type="GO" id="GO:1904262">
    <property type="term" value="P:negative regulation of TORC1 signaling"/>
    <property type="evidence" value="ECO:0007669"/>
    <property type="project" value="EnsemblFungi"/>
</dbReference>
<dbReference type="GO" id="GO:0000329">
    <property type="term" value="C:fungal-type vacuole membrane"/>
    <property type="evidence" value="ECO:0007669"/>
    <property type="project" value="EnsemblFungi"/>
</dbReference>
<dbReference type="eggNOG" id="ENOG502QW37">
    <property type="taxonomic scope" value="Eukaryota"/>
</dbReference>
<feature type="transmembrane region" description="Helical" evidence="1">
    <location>
        <begin position="314"/>
        <end position="339"/>
    </location>
</feature>
<keyword evidence="1" id="KW-0472">Membrane</keyword>
<evidence type="ECO:0000313" key="2">
    <source>
        <dbReference type="EMBL" id="CCE94012.1"/>
    </source>
</evidence>